<accession>I0EUP2</accession>
<gene>
    <name evidence="1" type="ordered locus">HCD_08395</name>
</gene>
<dbReference type="AlphaFoldDB" id="I0EUP2"/>
<reference evidence="1 2" key="1">
    <citation type="journal article" date="2013" name="PLoS ONE">
        <title>Sequence Divergence and Conservation in Genomes ofHelicobacter cetorum Strains from a Dolphin and a Whale.</title>
        <authorList>
            <person name="Kersulyte D."/>
            <person name="Rossi M."/>
            <person name="Berg D.E."/>
        </authorList>
    </citation>
    <scope>NUCLEOTIDE SEQUENCE [LARGE SCALE GENOMIC DNA]</scope>
    <source>
        <strain evidence="1 2">MIT 99-5656</strain>
    </source>
</reference>
<sequence>MNINYLLKANDLNNIEIKPARAEVKIVHNEDDKDYIGLTLFDVFIHRIYRANLVDKDFMRYKGGYFYKVAQNKDNPKIWHVFFHMEVLQLFSKHQAEIFDVVTENLFNILELDKNKLEEIVYGFYITKPNLEELEIQCPLYISQKFS</sequence>
<evidence type="ECO:0000313" key="1">
    <source>
        <dbReference type="EMBL" id="AFI06661.1"/>
    </source>
</evidence>
<dbReference type="HOGENOM" id="CLU_1774849_0_0_7"/>
<name>I0EUP2_HELCM</name>
<keyword evidence="2" id="KW-1185">Reference proteome</keyword>
<dbReference type="EMBL" id="CP003481">
    <property type="protein sequence ID" value="AFI06661.1"/>
    <property type="molecule type" value="Genomic_DNA"/>
</dbReference>
<organism evidence="1 2">
    <name type="scientific">Helicobacter cetorum (strain ATCC BAA-540 / CCUG 52418 / MIT 99-5656)</name>
    <dbReference type="NCBI Taxonomy" id="1163745"/>
    <lineage>
        <taxon>Bacteria</taxon>
        <taxon>Pseudomonadati</taxon>
        <taxon>Campylobacterota</taxon>
        <taxon>Epsilonproteobacteria</taxon>
        <taxon>Campylobacterales</taxon>
        <taxon>Helicobacteraceae</taxon>
        <taxon>Helicobacter</taxon>
    </lineage>
</organism>
<dbReference type="STRING" id="1163745.HCD_08395"/>
<protein>
    <submittedName>
        <fullName evidence="1">Uncharacterized protein</fullName>
    </submittedName>
</protein>
<evidence type="ECO:0000313" key="2">
    <source>
        <dbReference type="Proteomes" id="UP000005013"/>
    </source>
</evidence>
<dbReference type="RefSeq" id="WP_014660121.1">
    <property type="nucleotide sequence ID" value="NC_017735.1"/>
</dbReference>
<proteinExistence type="predicted"/>
<dbReference type="KEGG" id="hcm:HCD_08395"/>
<dbReference type="Proteomes" id="UP000005013">
    <property type="component" value="Chromosome"/>
</dbReference>
<dbReference type="PATRIC" id="fig|1163745.3.peg.1781"/>